<dbReference type="RefSeq" id="WP_096182951.1">
    <property type="nucleotide sequence ID" value="NZ_BDUF01000086.1"/>
</dbReference>
<organism evidence="2 3">
    <name type="scientific">Effusibacillus lacus</name>
    <dbReference type="NCBI Taxonomy" id="1348429"/>
    <lineage>
        <taxon>Bacteria</taxon>
        <taxon>Bacillati</taxon>
        <taxon>Bacillota</taxon>
        <taxon>Bacilli</taxon>
        <taxon>Bacillales</taxon>
        <taxon>Alicyclobacillaceae</taxon>
        <taxon>Effusibacillus</taxon>
    </lineage>
</organism>
<dbReference type="OrthoDB" id="2679744at2"/>
<gene>
    <name evidence="2" type="ORF">EFBL_2894</name>
</gene>
<sequence>MKMAWWVFIFYLIVTTVLVQYMVESFMAQHYSVLPYYGAALAFMLVTAWLTYMFFMNMEQSRE</sequence>
<evidence type="ECO:0000256" key="1">
    <source>
        <dbReference type="SAM" id="Phobius"/>
    </source>
</evidence>
<keyword evidence="1" id="KW-0472">Membrane</keyword>
<dbReference type="EMBL" id="BDUF01000086">
    <property type="protein sequence ID" value="GAX91228.1"/>
    <property type="molecule type" value="Genomic_DNA"/>
</dbReference>
<dbReference type="AlphaFoldDB" id="A0A292YMS1"/>
<dbReference type="Proteomes" id="UP000217785">
    <property type="component" value="Unassembled WGS sequence"/>
</dbReference>
<protein>
    <submittedName>
        <fullName evidence="2">Uncharacterized protein</fullName>
    </submittedName>
</protein>
<evidence type="ECO:0000313" key="2">
    <source>
        <dbReference type="EMBL" id="GAX91228.1"/>
    </source>
</evidence>
<keyword evidence="1" id="KW-0812">Transmembrane</keyword>
<evidence type="ECO:0000313" key="3">
    <source>
        <dbReference type="Proteomes" id="UP000217785"/>
    </source>
</evidence>
<accession>A0A292YMS1</accession>
<name>A0A292YMS1_9BACL</name>
<feature type="transmembrane region" description="Helical" evidence="1">
    <location>
        <begin position="5"/>
        <end position="23"/>
    </location>
</feature>
<feature type="transmembrane region" description="Helical" evidence="1">
    <location>
        <begin position="35"/>
        <end position="55"/>
    </location>
</feature>
<proteinExistence type="predicted"/>
<keyword evidence="3" id="KW-1185">Reference proteome</keyword>
<keyword evidence="1" id="KW-1133">Transmembrane helix</keyword>
<comment type="caution">
    <text evidence="2">The sequence shown here is derived from an EMBL/GenBank/DDBJ whole genome shotgun (WGS) entry which is preliminary data.</text>
</comment>
<reference evidence="3" key="1">
    <citation type="submission" date="2017-07" db="EMBL/GenBank/DDBJ databases">
        <title>Draft genome sequence of Effusibacillus lacus strain skLN1.</title>
        <authorList>
            <person name="Watanabe M."/>
            <person name="Kojima H."/>
            <person name="Fukui M."/>
        </authorList>
    </citation>
    <scope>NUCLEOTIDE SEQUENCE [LARGE SCALE GENOMIC DNA]</scope>
    <source>
        <strain evidence="3">skLN1</strain>
    </source>
</reference>